<dbReference type="Gene3D" id="2.60.120.260">
    <property type="entry name" value="Galactose-binding domain-like"/>
    <property type="match status" value="1"/>
</dbReference>
<keyword evidence="4" id="KW-1185">Reference proteome</keyword>
<proteinExistence type="predicted"/>
<dbReference type="InParanoid" id="T1FGM2"/>
<dbReference type="GeneID" id="20207971"/>
<evidence type="ECO:0000313" key="3">
    <source>
        <dbReference type="EnsemblMetazoa" id="HelroP181110"/>
    </source>
</evidence>
<dbReference type="KEGG" id="hro:HELRODRAFT_181110"/>
<dbReference type="SUPFAM" id="SSF49785">
    <property type="entry name" value="Galactose-binding domain-like"/>
    <property type="match status" value="1"/>
</dbReference>
<gene>
    <name evidence="3" type="primary">20207971</name>
    <name evidence="2" type="ORF">HELRODRAFT_181110</name>
</gene>
<protein>
    <recommendedName>
        <fullName evidence="1">F5/8 type C domain-containing protein</fullName>
    </recommendedName>
</protein>
<dbReference type="EMBL" id="KB097620">
    <property type="protein sequence ID" value="ESN93366.1"/>
    <property type="molecule type" value="Genomic_DNA"/>
</dbReference>
<reference evidence="3" key="3">
    <citation type="submission" date="2015-06" db="UniProtKB">
        <authorList>
            <consortium name="EnsemblMetazoa"/>
        </authorList>
    </citation>
    <scope>IDENTIFICATION</scope>
</reference>
<dbReference type="HOGENOM" id="CLU_030066_3_1_1"/>
<organism evidence="3 4">
    <name type="scientific">Helobdella robusta</name>
    <name type="common">Californian leech</name>
    <dbReference type="NCBI Taxonomy" id="6412"/>
    <lineage>
        <taxon>Eukaryota</taxon>
        <taxon>Metazoa</taxon>
        <taxon>Spiralia</taxon>
        <taxon>Lophotrochozoa</taxon>
        <taxon>Annelida</taxon>
        <taxon>Clitellata</taxon>
        <taxon>Hirudinea</taxon>
        <taxon>Rhynchobdellida</taxon>
        <taxon>Glossiphoniidae</taxon>
        <taxon>Helobdella</taxon>
    </lineage>
</organism>
<dbReference type="OMA" id="NASNWIR"/>
<dbReference type="EMBL" id="AMQM01007468">
    <property type="status" value="NOT_ANNOTATED_CDS"/>
    <property type="molecule type" value="Genomic_DNA"/>
</dbReference>
<dbReference type="OrthoDB" id="6071166at2759"/>
<accession>T1FGM2</accession>
<feature type="domain" description="F5/8 type C" evidence="1">
    <location>
        <begin position="19"/>
        <end position="148"/>
    </location>
</feature>
<dbReference type="InterPro" id="IPR000421">
    <property type="entry name" value="FA58C"/>
</dbReference>
<dbReference type="AlphaFoldDB" id="T1FGM2"/>
<evidence type="ECO:0000259" key="1">
    <source>
        <dbReference type="PROSITE" id="PS50022"/>
    </source>
</evidence>
<dbReference type="Pfam" id="PF00754">
    <property type="entry name" value="F5_F8_type_C"/>
    <property type="match status" value="1"/>
</dbReference>
<dbReference type="InterPro" id="IPR008979">
    <property type="entry name" value="Galactose-bd-like_sf"/>
</dbReference>
<reference evidence="2 4" key="2">
    <citation type="journal article" date="2013" name="Nature">
        <title>Insights into bilaterian evolution from three spiralian genomes.</title>
        <authorList>
            <person name="Simakov O."/>
            <person name="Marletaz F."/>
            <person name="Cho S.J."/>
            <person name="Edsinger-Gonzales E."/>
            <person name="Havlak P."/>
            <person name="Hellsten U."/>
            <person name="Kuo D.H."/>
            <person name="Larsson T."/>
            <person name="Lv J."/>
            <person name="Arendt D."/>
            <person name="Savage R."/>
            <person name="Osoegawa K."/>
            <person name="de Jong P."/>
            <person name="Grimwood J."/>
            <person name="Chapman J.A."/>
            <person name="Shapiro H."/>
            <person name="Aerts A."/>
            <person name="Otillar R.P."/>
            <person name="Terry A.Y."/>
            <person name="Boore J.L."/>
            <person name="Grigoriev I.V."/>
            <person name="Lindberg D.R."/>
            <person name="Seaver E.C."/>
            <person name="Weisblat D.A."/>
            <person name="Putnam N.H."/>
            <person name="Rokhsar D.S."/>
        </authorList>
    </citation>
    <scope>NUCLEOTIDE SEQUENCE</scope>
</reference>
<dbReference type="PANTHER" id="PTHR24543">
    <property type="entry name" value="MULTICOPPER OXIDASE-RELATED"/>
    <property type="match status" value="1"/>
</dbReference>
<evidence type="ECO:0000313" key="4">
    <source>
        <dbReference type="Proteomes" id="UP000015101"/>
    </source>
</evidence>
<name>T1FGM2_HELRO</name>
<dbReference type="Proteomes" id="UP000015101">
    <property type="component" value="Unassembled WGS sequence"/>
</dbReference>
<dbReference type="PROSITE" id="PS50022">
    <property type="entry name" value="FA58C_3"/>
    <property type="match status" value="1"/>
</dbReference>
<dbReference type="RefSeq" id="XP_009028625.1">
    <property type="nucleotide sequence ID" value="XM_009030377.1"/>
</dbReference>
<dbReference type="eggNOG" id="KOG1094">
    <property type="taxonomic scope" value="Eukaryota"/>
</dbReference>
<reference evidence="4" key="1">
    <citation type="submission" date="2012-12" db="EMBL/GenBank/DDBJ databases">
        <authorList>
            <person name="Hellsten U."/>
            <person name="Grimwood J."/>
            <person name="Chapman J.A."/>
            <person name="Shapiro H."/>
            <person name="Aerts A."/>
            <person name="Otillar R.P."/>
            <person name="Terry A.Y."/>
            <person name="Boore J.L."/>
            <person name="Simakov O."/>
            <person name="Marletaz F."/>
            <person name="Cho S.-J."/>
            <person name="Edsinger-Gonzales E."/>
            <person name="Havlak P."/>
            <person name="Kuo D.-H."/>
            <person name="Larsson T."/>
            <person name="Lv J."/>
            <person name="Arendt D."/>
            <person name="Savage R."/>
            <person name="Osoegawa K."/>
            <person name="de Jong P."/>
            <person name="Lindberg D.R."/>
            <person name="Seaver E.C."/>
            <person name="Weisblat D.A."/>
            <person name="Putnam N.H."/>
            <person name="Grigoriev I.V."/>
            <person name="Rokhsar D.S."/>
        </authorList>
    </citation>
    <scope>NUCLEOTIDE SEQUENCE</scope>
</reference>
<dbReference type="CTD" id="20207971"/>
<dbReference type="EnsemblMetazoa" id="HelroT181110">
    <property type="protein sequence ID" value="HelroP181110"/>
    <property type="gene ID" value="HelroG181110"/>
</dbReference>
<sequence length="148" mass="16525">MITNLIVDATVDADGCDNCKQDLGMGSGMIPDPSISASSTYYKSVAPQHARVNQEKDGGAWCPKPLVAQEATEWLQVDLEDLKVITMVETQGRYGMGQGQEFTPHYMLEYRRDNASNWIRYKNITGGEVKTTSENKLSLAPWHKKINK</sequence>
<dbReference type="PANTHER" id="PTHR24543:SF291">
    <property type="entry name" value="SMOKE ALARM, ISOFORM D"/>
    <property type="match status" value="1"/>
</dbReference>
<dbReference type="PROSITE" id="PS01285">
    <property type="entry name" value="FA58C_1"/>
    <property type="match status" value="1"/>
</dbReference>
<evidence type="ECO:0000313" key="2">
    <source>
        <dbReference type="EMBL" id="ESN93366.1"/>
    </source>
</evidence>